<feature type="binding site" evidence="10">
    <location>
        <position position="24"/>
    </location>
    <ligand>
        <name>(6S)-5-formyl-5,6,7,8-tetrahydrofolate</name>
        <dbReference type="ChEBI" id="CHEBI:57457"/>
    </ligand>
</feature>
<feature type="binding site" evidence="10">
    <location>
        <position position="88"/>
    </location>
    <ligand>
        <name>(6S)-5-formyl-5,6,7,8-tetrahydrofolate</name>
        <dbReference type="ChEBI" id="CHEBI:57457"/>
    </ligand>
</feature>
<feature type="binding site" evidence="10">
    <location>
        <position position="233"/>
    </location>
    <ligand>
        <name>K(+)</name>
        <dbReference type="ChEBI" id="CHEBI:29103"/>
    </ligand>
</feature>
<reference evidence="13 14" key="1">
    <citation type="submission" date="2015-06" db="EMBL/GenBank/DDBJ databases">
        <title>Draft genome sequence of beer spoilage bacterium Megasphaera cerevisiae type strain 20462.</title>
        <authorList>
            <person name="Kutumbaka K."/>
            <person name="Pasmowitz J."/>
            <person name="Mategko J."/>
            <person name="Reyes D."/>
            <person name="Friedrich A."/>
            <person name="Han S."/>
            <person name="Martens-Habbena W."/>
            <person name="Neal-McKinney J."/>
            <person name="Janagama H.K."/>
            <person name="Nadala C."/>
            <person name="Samadpour M."/>
        </authorList>
    </citation>
    <scope>NUCLEOTIDE SEQUENCE [LARGE SCALE GENOMIC DNA]</scope>
    <source>
        <strain evidence="13 14">DSM 20462</strain>
    </source>
</reference>
<evidence type="ECO:0000256" key="7">
    <source>
        <dbReference type="ARBA" id="ARBA00022842"/>
    </source>
</evidence>
<dbReference type="GO" id="GO:0002098">
    <property type="term" value="P:tRNA wobble uridine modification"/>
    <property type="evidence" value="ECO:0007669"/>
    <property type="project" value="TreeGrafter"/>
</dbReference>
<evidence type="ECO:0000256" key="1">
    <source>
        <dbReference type="ARBA" id="ARBA00011043"/>
    </source>
</evidence>
<keyword evidence="9 10" id="KW-0342">GTP-binding</keyword>
<keyword evidence="8 10" id="KW-0630">Potassium</keyword>
<dbReference type="SUPFAM" id="SSF52540">
    <property type="entry name" value="P-loop containing nucleoside triphosphate hydrolases"/>
    <property type="match status" value="1"/>
</dbReference>
<evidence type="ECO:0000256" key="9">
    <source>
        <dbReference type="ARBA" id="ARBA00023134"/>
    </source>
</evidence>
<dbReference type="CDD" id="cd14858">
    <property type="entry name" value="TrmE_N"/>
    <property type="match status" value="1"/>
</dbReference>
<dbReference type="Pfam" id="PF12631">
    <property type="entry name" value="MnmE_helical"/>
    <property type="match status" value="1"/>
</dbReference>
<comment type="caution">
    <text evidence="13">The sequence shown here is derived from an EMBL/GenBank/DDBJ whole genome shotgun (WGS) entry which is preliminary data.</text>
</comment>
<dbReference type="NCBIfam" id="TIGR00231">
    <property type="entry name" value="small_GTP"/>
    <property type="match status" value="1"/>
</dbReference>
<feature type="binding site" evidence="10">
    <location>
        <position position="237"/>
    </location>
    <ligand>
        <name>Mg(2+)</name>
        <dbReference type="ChEBI" id="CHEBI:18420"/>
    </ligand>
</feature>
<dbReference type="Proteomes" id="UP000036503">
    <property type="component" value="Unassembled WGS sequence"/>
</dbReference>
<dbReference type="GO" id="GO:0005829">
    <property type="term" value="C:cytosol"/>
    <property type="evidence" value="ECO:0007669"/>
    <property type="project" value="TreeGrafter"/>
</dbReference>
<dbReference type="FunFam" id="3.30.1360.120:FF:000003">
    <property type="entry name" value="tRNA modification GTPase MnmE"/>
    <property type="match status" value="1"/>
</dbReference>
<comment type="caution">
    <text evidence="10">Lacks conserved residue(s) required for the propagation of feature annotation.</text>
</comment>
<evidence type="ECO:0000256" key="2">
    <source>
        <dbReference type="ARBA" id="ARBA00022490"/>
    </source>
</evidence>
<dbReference type="InParanoid" id="A0A0J6WYQ3"/>
<keyword evidence="7 10" id="KW-0460">Magnesium</keyword>
<dbReference type="FunCoup" id="A0A0J6WYQ3">
    <property type="interactions" value="456"/>
</dbReference>
<dbReference type="PANTHER" id="PTHR42714">
    <property type="entry name" value="TRNA MODIFICATION GTPASE GTPBP3"/>
    <property type="match status" value="1"/>
</dbReference>
<feature type="binding site" evidence="10">
    <location>
        <begin position="252"/>
        <end position="258"/>
    </location>
    <ligand>
        <name>GTP</name>
        <dbReference type="ChEBI" id="CHEBI:37565"/>
    </ligand>
</feature>
<feature type="binding site" evidence="10">
    <location>
        <begin position="233"/>
        <end position="238"/>
    </location>
    <ligand>
        <name>GTP</name>
        <dbReference type="ChEBI" id="CHEBI:37565"/>
    </ligand>
</feature>
<keyword evidence="3 10" id="KW-0819">tRNA processing</keyword>
<feature type="binding site" evidence="10">
    <location>
        <position position="459"/>
    </location>
    <ligand>
        <name>(6S)-5-formyl-5,6,7,8-tetrahydrofolate</name>
        <dbReference type="ChEBI" id="CHEBI:57457"/>
    </ligand>
</feature>
<dbReference type="InterPro" id="IPR027368">
    <property type="entry name" value="MnmE_dom2"/>
</dbReference>
<dbReference type="Pfam" id="PF01926">
    <property type="entry name" value="MMR_HSR1"/>
    <property type="match status" value="1"/>
</dbReference>
<feature type="binding site" evidence="10">
    <location>
        <position position="252"/>
    </location>
    <ligand>
        <name>K(+)</name>
        <dbReference type="ChEBI" id="CHEBI:29103"/>
    </ligand>
</feature>
<keyword evidence="4 10" id="KW-0479">Metal-binding</keyword>
<dbReference type="GO" id="GO:0046872">
    <property type="term" value="F:metal ion binding"/>
    <property type="evidence" value="ECO:0007669"/>
    <property type="project" value="UniProtKB-KW"/>
</dbReference>
<dbReference type="InterPro" id="IPR025867">
    <property type="entry name" value="MnmE_helical"/>
</dbReference>
<keyword evidence="6 10" id="KW-0378">Hydrolase</keyword>
<dbReference type="GO" id="GO:0030488">
    <property type="term" value="P:tRNA methylation"/>
    <property type="evidence" value="ECO:0007669"/>
    <property type="project" value="TreeGrafter"/>
</dbReference>
<feature type="binding site" evidence="10">
    <location>
        <position position="127"/>
    </location>
    <ligand>
        <name>(6S)-5-formyl-5,6,7,8-tetrahydrofolate</name>
        <dbReference type="ChEBI" id="CHEBI:57457"/>
    </ligand>
</feature>
<feature type="binding site" evidence="10">
    <location>
        <position position="257"/>
    </location>
    <ligand>
        <name>K(+)</name>
        <dbReference type="ChEBI" id="CHEBI:29103"/>
    </ligand>
</feature>
<name>A0A0J6WYQ3_9FIRM</name>
<evidence type="ECO:0000313" key="14">
    <source>
        <dbReference type="Proteomes" id="UP000036503"/>
    </source>
</evidence>
<evidence type="ECO:0000256" key="4">
    <source>
        <dbReference type="ARBA" id="ARBA00022723"/>
    </source>
</evidence>
<dbReference type="InterPro" id="IPR018948">
    <property type="entry name" value="GTP-bd_TrmE_N"/>
</dbReference>
<dbReference type="AlphaFoldDB" id="A0A0J6WYQ3"/>
<dbReference type="InterPro" id="IPR031168">
    <property type="entry name" value="G_TrmE"/>
</dbReference>
<dbReference type="Gene3D" id="1.20.120.430">
    <property type="entry name" value="tRNA modification GTPase MnmE domain 2"/>
    <property type="match status" value="1"/>
</dbReference>
<dbReference type="InterPro" id="IPR006073">
    <property type="entry name" value="GTP-bd"/>
</dbReference>
<organism evidence="13 14">
    <name type="scientific">Megasphaera cerevisiae DSM 20462</name>
    <dbReference type="NCBI Taxonomy" id="1122219"/>
    <lineage>
        <taxon>Bacteria</taxon>
        <taxon>Bacillati</taxon>
        <taxon>Bacillota</taxon>
        <taxon>Negativicutes</taxon>
        <taxon>Veillonellales</taxon>
        <taxon>Veillonellaceae</taxon>
        <taxon>Megasphaera</taxon>
    </lineage>
</organism>
<dbReference type="PATRIC" id="fig|1122219.3.peg.290"/>
<dbReference type="OrthoDB" id="9805918at2"/>
<comment type="cofactor">
    <cofactor evidence="10">
        <name>K(+)</name>
        <dbReference type="ChEBI" id="CHEBI:29103"/>
    </cofactor>
    <text evidence="10">Binds 1 potassium ion per subunit.</text>
</comment>
<dbReference type="EC" id="3.6.-.-" evidence="10"/>
<dbReference type="STRING" id="39029.BSR42_06820"/>
<feature type="binding site" evidence="10">
    <location>
        <begin position="277"/>
        <end position="280"/>
    </location>
    <ligand>
        <name>GTP</name>
        <dbReference type="ChEBI" id="CHEBI:37565"/>
    </ligand>
</feature>
<dbReference type="RefSeq" id="WP_048513005.1">
    <property type="nucleotide sequence ID" value="NZ_FUXD01000009.1"/>
</dbReference>
<comment type="subunit">
    <text evidence="10">Homodimer. Heterotetramer of two MnmE and two MnmG subunits.</text>
</comment>
<evidence type="ECO:0000313" key="13">
    <source>
        <dbReference type="EMBL" id="KMO87784.1"/>
    </source>
</evidence>
<dbReference type="NCBIfam" id="TIGR00450">
    <property type="entry name" value="mnmE_trmE_thdF"/>
    <property type="match status" value="1"/>
</dbReference>
<evidence type="ECO:0000259" key="12">
    <source>
        <dbReference type="PROSITE" id="PS51709"/>
    </source>
</evidence>
<dbReference type="PANTHER" id="PTHR42714:SF2">
    <property type="entry name" value="TRNA MODIFICATION GTPASE GTPBP3, MITOCHONDRIAL"/>
    <property type="match status" value="1"/>
</dbReference>
<evidence type="ECO:0000256" key="8">
    <source>
        <dbReference type="ARBA" id="ARBA00022958"/>
    </source>
</evidence>
<sequence length="459" mass="50156">MYDTLDTIAAIATPLGESGIGVIRISGKNAYEVGDKIFSSKSTVPLAKRRDRSIQYGIISDEAGHPVDEVLLLIMKGPHSYTAEDVLEIQCHGGRQSLEEIMRLVLRSGARLAYPGEFTQRAFVNGRIDLAQAEAVMDVIQAKSSQGLTSAVNQLEGRLSRVVSTMRKSLTDFMTRLEVMIDYPEEDLEDITIPDIAGSIRNIEGQLENMLHASKSGKIIRDGIMTAIAGTPNAGKSSLLNRLLEEDRAIVTEVPGTTRDIIEEWITIQGVPVCLVDTAGIRDTDDTVEKIGVSRARKYMDKADIVLIVIDQSRPLSMEDQNILRTAGGKHAIIVLNKSDLPCKVLKTDLASYGYDILSVSAAAGKGIESLKEAILSVVLQNGMTEGQSALLTNTRHIDLVRQTRNNLDRALHTIEMGMPIDCAIVDIRAAWETLGEVTGDTVHDDIVEEIFSRFCLGK</sequence>
<keyword evidence="2 10" id="KW-0963">Cytoplasm</keyword>
<dbReference type="PROSITE" id="PS51709">
    <property type="entry name" value="G_TRME"/>
    <property type="match status" value="1"/>
</dbReference>
<dbReference type="EMBL" id="LEKT01000002">
    <property type="protein sequence ID" value="KMO87784.1"/>
    <property type="molecule type" value="Genomic_DNA"/>
</dbReference>
<dbReference type="Gene3D" id="3.40.50.300">
    <property type="entry name" value="P-loop containing nucleotide triphosphate hydrolases"/>
    <property type="match status" value="1"/>
</dbReference>
<feature type="domain" description="TrmE-type G" evidence="12">
    <location>
        <begin position="223"/>
        <end position="380"/>
    </location>
</feature>
<proteinExistence type="inferred from homology"/>
<dbReference type="NCBIfam" id="NF003661">
    <property type="entry name" value="PRK05291.1-3"/>
    <property type="match status" value="1"/>
</dbReference>
<evidence type="ECO:0000256" key="5">
    <source>
        <dbReference type="ARBA" id="ARBA00022741"/>
    </source>
</evidence>
<dbReference type="InterPro" id="IPR027266">
    <property type="entry name" value="TrmE/GcvT-like"/>
</dbReference>
<feature type="binding site" evidence="10">
    <location>
        <position position="254"/>
    </location>
    <ligand>
        <name>K(+)</name>
        <dbReference type="ChEBI" id="CHEBI:29103"/>
    </ligand>
</feature>
<dbReference type="HAMAP" id="MF_00379">
    <property type="entry name" value="GTPase_MnmE"/>
    <property type="match status" value="1"/>
</dbReference>
<dbReference type="InterPro" id="IPR027417">
    <property type="entry name" value="P-loop_NTPase"/>
</dbReference>
<keyword evidence="14" id="KW-1185">Reference proteome</keyword>
<dbReference type="GO" id="GO:0042802">
    <property type="term" value="F:identical protein binding"/>
    <property type="evidence" value="ECO:0007669"/>
    <property type="project" value="UniProtKB-ARBA"/>
</dbReference>
<evidence type="ECO:0000256" key="10">
    <source>
        <dbReference type="HAMAP-Rule" id="MF_00379"/>
    </source>
</evidence>
<comment type="function">
    <text evidence="10">Exhibits a very high intrinsic GTPase hydrolysis rate. Involved in the addition of a carboxymethylaminomethyl (cmnm) group at the wobble position (U34) of certain tRNAs, forming tRNA-cmnm(5)s(2)U34.</text>
</comment>
<keyword evidence="5 10" id="KW-0547">Nucleotide-binding</keyword>
<evidence type="ECO:0000256" key="11">
    <source>
        <dbReference type="RuleBase" id="RU003313"/>
    </source>
</evidence>
<dbReference type="GO" id="GO:0005525">
    <property type="term" value="F:GTP binding"/>
    <property type="evidence" value="ECO:0007669"/>
    <property type="project" value="UniProtKB-UniRule"/>
</dbReference>
<comment type="similarity">
    <text evidence="1 10 11">Belongs to the TRAFAC class TrmE-Era-EngA-EngB-Septin-like GTPase superfamily. TrmE GTPase family.</text>
</comment>
<dbReference type="InterPro" id="IPR004520">
    <property type="entry name" value="GTPase_MnmE"/>
</dbReference>
<accession>A0A0J6WYQ3</accession>
<dbReference type="GO" id="GO:0003924">
    <property type="term" value="F:GTPase activity"/>
    <property type="evidence" value="ECO:0007669"/>
    <property type="project" value="UniProtKB-UniRule"/>
</dbReference>
<protein>
    <recommendedName>
        <fullName evidence="10">tRNA modification GTPase MnmE</fullName>
        <ecNumber evidence="10">3.6.-.-</ecNumber>
    </recommendedName>
</protein>
<evidence type="ECO:0000256" key="6">
    <source>
        <dbReference type="ARBA" id="ARBA00022801"/>
    </source>
</evidence>
<gene>
    <name evidence="10" type="primary">mnmE</name>
    <name evidence="10" type="synonym">trmE</name>
    <name evidence="13" type="ORF">AB840_01280</name>
</gene>
<dbReference type="InterPro" id="IPR005225">
    <property type="entry name" value="Small_GTP-bd"/>
</dbReference>
<feature type="binding site" evidence="10">
    <location>
        <position position="258"/>
    </location>
    <ligand>
        <name>Mg(2+)</name>
        <dbReference type="ChEBI" id="CHEBI:18420"/>
    </ligand>
</feature>
<dbReference type="Gene3D" id="3.30.1360.120">
    <property type="entry name" value="Probable tRNA modification gtpase trme, domain 1"/>
    <property type="match status" value="1"/>
</dbReference>
<dbReference type="Pfam" id="PF10396">
    <property type="entry name" value="TrmE_N"/>
    <property type="match status" value="1"/>
</dbReference>
<dbReference type="CDD" id="cd04164">
    <property type="entry name" value="trmE"/>
    <property type="match status" value="1"/>
</dbReference>
<comment type="subcellular location">
    <subcellularLocation>
        <location evidence="10">Cytoplasm</location>
    </subcellularLocation>
</comment>
<dbReference type="FunFam" id="3.40.50.300:FF:000494">
    <property type="entry name" value="tRNA modification GTPase MnmE"/>
    <property type="match status" value="1"/>
</dbReference>
<evidence type="ECO:0000256" key="3">
    <source>
        <dbReference type="ARBA" id="ARBA00022694"/>
    </source>
</evidence>